<dbReference type="Gene3D" id="3.30.710.10">
    <property type="entry name" value="Potassium Channel Kv1.1, Chain A"/>
    <property type="match status" value="1"/>
</dbReference>
<dbReference type="InterPro" id="IPR016073">
    <property type="entry name" value="Skp1_comp_POZ"/>
</dbReference>
<proteinExistence type="inferred from homology"/>
<accession>A0A164M3V6</accession>
<sequence length="62" mass="7098">MVLLVTFDNEHFTIEKKVAECSVLLKNMLEDVGESDQPIPLPNVTSSVLKKVLEYCEHHKEE</sequence>
<dbReference type="SMART" id="SM00512">
    <property type="entry name" value="Skp1"/>
    <property type="match status" value="1"/>
</dbReference>
<dbReference type="PANTHER" id="PTHR11165">
    <property type="entry name" value="SKP1"/>
    <property type="match status" value="1"/>
</dbReference>
<dbReference type="SUPFAM" id="SSF54695">
    <property type="entry name" value="POZ domain"/>
    <property type="match status" value="1"/>
</dbReference>
<keyword evidence="2" id="KW-0833">Ubl conjugation pathway</keyword>
<organism evidence="4 5">
    <name type="scientific">Sistotremastrum niveocremeum HHB9708</name>
    <dbReference type="NCBI Taxonomy" id="1314777"/>
    <lineage>
        <taxon>Eukaryota</taxon>
        <taxon>Fungi</taxon>
        <taxon>Dikarya</taxon>
        <taxon>Basidiomycota</taxon>
        <taxon>Agaricomycotina</taxon>
        <taxon>Agaricomycetes</taxon>
        <taxon>Sistotremastrales</taxon>
        <taxon>Sistotremastraceae</taxon>
        <taxon>Sertulicium</taxon>
        <taxon>Sertulicium niveocremeum</taxon>
    </lineage>
</organism>
<dbReference type="STRING" id="1314777.A0A164M3V6"/>
<feature type="domain" description="SKP1 component POZ" evidence="3">
    <location>
        <begin position="1"/>
        <end position="60"/>
    </location>
</feature>
<dbReference type="GO" id="GO:0006511">
    <property type="term" value="P:ubiquitin-dependent protein catabolic process"/>
    <property type="evidence" value="ECO:0007669"/>
    <property type="project" value="InterPro"/>
</dbReference>
<name>A0A164M3V6_9AGAM</name>
<evidence type="ECO:0000313" key="5">
    <source>
        <dbReference type="Proteomes" id="UP000076722"/>
    </source>
</evidence>
<dbReference type="InterPro" id="IPR001232">
    <property type="entry name" value="SKP1-like"/>
</dbReference>
<evidence type="ECO:0000256" key="1">
    <source>
        <dbReference type="ARBA" id="ARBA00009993"/>
    </source>
</evidence>
<comment type="similarity">
    <text evidence="1">Belongs to the SKP1 family.</text>
</comment>
<dbReference type="Proteomes" id="UP000076722">
    <property type="component" value="Unassembled WGS sequence"/>
</dbReference>
<gene>
    <name evidence="4" type="ORF">SISNIDRAFT_385233</name>
</gene>
<feature type="non-terminal residue" evidence="4">
    <location>
        <position position="62"/>
    </location>
</feature>
<evidence type="ECO:0000313" key="4">
    <source>
        <dbReference type="EMBL" id="KZS86328.1"/>
    </source>
</evidence>
<dbReference type="Pfam" id="PF03931">
    <property type="entry name" value="Skp1_POZ"/>
    <property type="match status" value="1"/>
</dbReference>
<evidence type="ECO:0000256" key="2">
    <source>
        <dbReference type="ARBA" id="ARBA00022786"/>
    </source>
</evidence>
<dbReference type="OrthoDB" id="2342932at2759"/>
<dbReference type="EMBL" id="KV419550">
    <property type="protein sequence ID" value="KZS86328.1"/>
    <property type="molecule type" value="Genomic_DNA"/>
</dbReference>
<dbReference type="InterPro" id="IPR016897">
    <property type="entry name" value="SKP1"/>
</dbReference>
<evidence type="ECO:0000259" key="3">
    <source>
        <dbReference type="Pfam" id="PF03931"/>
    </source>
</evidence>
<dbReference type="AlphaFoldDB" id="A0A164M3V6"/>
<keyword evidence="5" id="KW-1185">Reference proteome</keyword>
<dbReference type="InterPro" id="IPR011333">
    <property type="entry name" value="SKP1/BTB/POZ_sf"/>
</dbReference>
<reference evidence="4 5" key="1">
    <citation type="journal article" date="2016" name="Mol. Biol. Evol.">
        <title>Comparative Genomics of Early-Diverging Mushroom-Forming Fungi Provides Insights into the Origins of Lignocellulose Decay Capabilities.</title>
        <authorList>
            <person name="Nagy L.G."/>
            <person name="Riley R."/>
            <person name="Tritt A."/>
            <person name="Adam C."/>
            <person name="Daum C."/>
            <person name="Floudas D."/>
            <person name="Sun H."/>
            <person name="Yadav J.S."/>
            <person name="Pangilinan J."/>
            <person name="Larsson K.H."/>
            <person name="Matsuura K."/>
            <person name="Barry K."/>
            <person name="Labutti K."/>
            <person name="Kuo R."/>
            <person name="Ohm R.A."/>
            <person name="Bhattacharya S.S."/>
            <person name="Shirouzu T."/>
            <person name="Yoshinaga Y."/>
            <person name="Martin F.M."/>
            <person name="Grigoriev I.V."/>
            <person name="Hibbett D.S."/>
        </authorList>
    </citation>
    <scope>NUCLEOTIDE SEQUENCE [LARGE SCALE GENOMIC DNA]</scope>
    <source>
        <strain evidence="4 5">HHB9708</strain>
    </source>
</reference>
<protein>
    <submittedName>
        <fullName evidence="4">SKP1 component</fullName>
    </submittedName>
</protein>